<protein>
    <submittedName>
        <fullName evidence="1">Hsc62</fullName>
    </submittedName>
</protein>
<dbReference type="AlphaFoldDB" id="A0A4U9WQR9"/>
<accession>A0A4U9WQR9</accession>
<reference evidence="1" key="1">
    <citation type="submission" date="2019-05" db="EMBL/GenBank/DDBJ databases">
        <authorList>
            <consortium name="Pathogen Informatics"/>
        </authorList>
    </citation>
    <scope>NUCLEOTIDE SEQUENCE [LARGE SCALE GENOMIC DNA]</scope>
    <source>
        <strain evidence="1">NCTC12965</strain>
    </source>
</reference>
<organism evidence="1">
    <name type="scientific">Serratia fonticola</name>
    <dbReference type="NCBI Taxonomy" id="47917"/>
    <lineage>
        <taxon>Bacteria</taxon>
        <taxon>Pseudomonadati</taxon>
        <taxon>Pseudomonadota</taxon>
        <taxon>Gammaproteobacteria</taxon>
        <taxon>Enterobacterales</taxon>
        <taxon>Yersiniaceae</taxon>
        <taxon>Serratia</taxon>
    </lineage>
</organism>
<evidence type="ECO:0000313" key="1">
    <source>
        <dbReference type="EMBL" id="VTR61873.1"/>
    </source>
</evidence>
<proteinExistence type="predicted"/>
<name>A0A4U9WQR9_SERFO</name>
<gene>
    <name evidence="1" type="primary">hscC_3</name>
    <name evidence="1" type="ORF">NCTC12965_08980</name>
</gene>
<sequence length="66" mass="7913">MHPRDTLSNRTLQARLEKAWAQSLGDERMQIGLWLQEFEAVLVSQQEQKIQPIRLRLERFLDEMSF</sequence>
<dbReference type="EMBL" id="CABEEZ010000170">
    <property type="protein sequence ID" value="VTR61873.1"/>
    <property type="molecule type" value="Genomic_DNA"/>
</dbReference>